<dbReference type="Proteomes" id="UP000318717">
    <property type="component" value="Unassembled WGS sequence"/>
</dbReference>
<comment type="caution">
    <text evidence="3">The sequence shown here is derived from an EMBL/GenBank/DDBJ whole genome shotgun (WGS) entry which is preliminary data.</text>
</comment>
<evidence type="ECO:0000256" key="1">
    <source>
        <dbReference type="SAM" id="Phobius"/>
    </source>
</evidence>
<accession>A0A4Y3HYY8</accession>
<keyword evidence="1" id="KW-0472">Membrane</keyword>
<dbReference type="Pfam" id="PF13584">
    <property type="entry name" value="BatD"/>
    <property type="match status" value="1"/>
</dbReference>
<gene>
    <name evidence="3" type="ORF">VIN01S_30520</name>
</gene>
<proteinExistence type="predicted"/>
<keyword evidence="2" id="KW-0732">Signal</keyword>
<name>A0A4Y3HYY8_9VIBR</name>
<evidence type="ECO:0000313" key="4">
    <source>
        <dbReference type="Proteomes" id="UP000318717"/>
    </source>
</evidence>
<dbReference type="EMBL" id="BJLF01000017">
    <property type="protein sequence ID" value="GEA52248.1"/>
    <property type="molecule type" value="Genomic_DNA"/>
</dbReference>
<dbReference type="PANTHER" id="PTHR40940">
    <property type="entry name" value="PROTEIN BATD-RELATED"/>
    <property type="match status" value="1"/>
</dbReference>
<keyword evidence="1" id="KW-0812">Transmembrane</keyword>
<protein>
    <recommendedName>
        <fullName evidence="5">BatD protein</fullName>
    </recommendedName>
</protein>
<dbReference type="PANTHER" id="PTHR40940:SF1">
    <property type="entry name" value="PROTEIN BATD"/>
    <property type="match status" value="1"/>
</dbReference>
<sequence>MMMRLISLLFFLLVSWQAGADPNIALLVKDEQIVPGQQVNLQFEATTKQYFMDGPQYSLPYVANAMVKQENKSTLSGYSFINDEKFTSQRWSIQVYPNKVGVYLIPSMTVTLTTANEDGNIVKTPLKTKPLALVVKAPSELKHESNYLVSSKVSVEDVWSSTSETAKKEYERGDIIQRTVTIKAEYTSTFMMPDFVPLAPEGVTVSLLEPALSSHYSRGEHSTTLVQHISYSIDKPGQYALGSEQVKWWNPDNNQLNTWKASAKSIDAGGVDYQKVLRLGMVFLSFMICIYLARLYLIKSKPTILIFSRLFSSHGAKWLNSCYSKASNKTNLRTPLLIDASNNEELVKYSLQSQFQKNERVGIWQRIRLYWSV</sequence>
<evidence type="ECO:0000313" key="3">
    <source>
        <dbReference type="EMBL" id="GEA52248.1"/>
    </source>
</evidence>
<feature type="chain" id="PRO_5021453977" description="BatD protein" evidence="2">
    <location>
        <begin position="21"/>
        <end position="373"/>
    </location>
</feature>
<keyword evidence="1" id="KW-1133">Transmembrane helix</keyword>
<dbReference type="OrthoDB" id="5293418at2"/>
<dbReference type="RefSeq" id="WP_141346698.1">
    <property type="nucleotide sequence ID" value="NZ_BJLF01000017.1"/>
</dbReference>
<organism evidence="3 4">
    <name type="scientific">Vibrio inusitatus NBRC 102082</name>
    <dbReference type="NCBI Taxonomy" id="1219070"/>
    <lineage>
        <taxon>Bacteria</taxon>
        <taxon>Pseudomonadati</taxon>
        <taxon>Pseudomonadota</taxon>
        <taxon>Gammaproteobacteria</taxon>
        <taxon>Vibrionales</taxon>
        <taxon>Vibrionaceae</taxon>
        <taxon>Vibrio</taxon>
    </lineage>
</organism>
<feature type="transmembrane region" description="Helical" evidence="1">
    <location>
        <begin position="276"/>
        <end position="297"/>
    </location>
</feature>
<evidence type="ECO:0000256" key="2">
    <source>
        <dbReference type="SAM" id="SignalP"/>
    </source>
</evidence>
<keyword evidence="4" id="KW-1185">Reference proteome</keyword>
<reference evidence="3 4" key="1">
    <citation type="submission" date="2019-06" db="EMBL/GenBank/DDBJ databases">
        <title>Whole genome shotgun sequence of Vibrio inusitatus NBRC 102082.</title>
        <authorList>
            <person name="Hosoyama A."/>
            <person name="Uohara A."/>
            <person name="Ohji S."/>
            <person name="Ichikawa N."/>
        </authorList>
    </citation>
    <scope>NUCLEOTIDE SEQUENCE [LARGE SCALE GENOMIC DNA]</scope>
    <source>
        <strain evidence="3 4">NBRC 102082</strain>
    </source>
</reference>
<dbReference type="InterPro" id="IPR025738">
    <property type="entry name" value="BatD"/>
</dbReference>
<evidence type="ECO:0008006" key="5">
    <source>
        <dbReference type="Google" id="ProtNLM"/>
    </source>
</evidence>
<feature type="signal peptide" evidence="2">
    <location>
        <begin position="1"/>
        <end position="20"/>
    </location>
</feature>
<dbReference type="AlphaFoldDB" id="A0A4Y3HYY8"/>